<protein>
    <submittedName>
        <fullName evidence="7">Transcriptional regulator</fullName>
    </submittedName>
</protein>
<dbReference type="PANTHER" id="PTHR43712">
    <property type="entry name" value="PUTATIVE (AFU_ORTHOLOGUE AFUA_4G14580)-RELATED"/>
    <property type="match status" value="1"/>
</dbReference>
<feature type="domain" description="O-methyltransferase C-terminal" evidence="5">
    <location>
        <begin position="164"/>
        <end position="374"/>
    </location>
</feature>
<dbReference type="PANTHER" id="PTHR43712:SF2">
    <property type="entry name" value="O-METHYLTRANSFERASE CICE"/>
    <property type="match status" value="1"/>
</dbReference>
<proteinExistence type="predicted"/>
<evidence type="ECO:0000256" key="3">
    <source>
        <dbReference type="ARBA" id="ARBA00022691"/>
    </source>
</evidence>
<dbReference type="eggNOG" id="COG2345">
    <property type="taxonomic scope" value="Bacteria"/>
</dbReference>
<dbReference type="STRING" id="323848.Nmul_A2307"/>
<dbReference type="AlphaFoldDB" id="Q2Y6M3"/>
<keyword evidence="2" id="KW-0808">Transferase</keyword>
<keyword evidence="3" id="KW-0949">S-adenosyl-L-methionine</keyword>
<evidence type="ECO:0000259" key="6">
    <source>
        <dbReference type="Pfam" id="PF08100"/>
    </source>
</evidence>
<dbReference type="InterPro" id="IPR001077">
    <property type="entry name" value="COMT_C"/>
</dbReference>
<dbReference type="KEGG" id="nmu:Nmul_A2307"/>
<evidence type="ECO:0000313" key="7">
    <source>
        <dbReference type="EMBL" id="ABB75598.1"/>
    </source>
</evidence>
<dbReference type="InterPro" id="IPR036388">
    <property type="entry name" value="WH-like_DNA-bd_sf"/>
</dbReference>
<evidence type="ECO:0000256" key="1">
    <source>
        <dbReference type="ARBA" id="ARBA00022603"/>
    </source>
</evidence>
<dbReference type="InterPro" id="IPR016461">
    <property type="entry name" value="COMT-like"/>
</dbReference>
<dbReference type="InterPro" id="IPR036390">
    <property type="entry name" value="WH_DNA-bd_sf"/>
</dbReference>
<dbReference type="Proteomes" id="UP000002718">
    <property type="component" value="Chromosome"/>
</dbReference>
<dbReference type="Pfam" id="PF08100">
    <property type="entry name" value="Dimerisation"/>
    <property type="match status" value="1"/>
</dbReference>
<dbReference type="HOGENOM" id="CLU_005533_4_0_4"/>
<accession>Q2Y6M3</accession>
<dbReference type="PROSITE" id="PS51683">
    <property type="entry name" value="SAM_OMT_II"/>
    <property type="match status" value="1"/>
</dbReference>
<evidence type="ECO:0000259" key="5">
    <source>
        <dbReference type="Pfam" id="PF00891"/>
    </source>
</evidence>
<evidence type="ECO:0000313" key="8">
    <source>
        <dbReference type="Proteomes" id="UP000002718"/>
    </source>
</evidence>
<feature type="domain" description="O-methyltransferase dimerisation" evidence="6">
    <location>
        <begin position="71"/>
        <end position="141"/>
    </location>
</feature>
<dbReference type="GO" id="GO:0046983">
    <property type="term" value="F:protein dimerization activity"/>
    <property type="evidence" value="ECO:0007669"/>
    <property type="project" value="InterPro"/>
</dbReference>
<dbReference type="PIRSF" id="PIRSF005739">
    <property type="entry name" value="O-mtase"/>
    <property type="match status" value="1"/>
</dbReference>
<dbReference type="SUPFAM" id="SSF53335">
    <property type="entry name" value="S-adenosyl-L-methionine-dependent methyltransferases"/>
    <property type="match status" value="1"/>
</dbReference>
<evidence type="ECO:0000256" key="2">
    <source>
        <dbReference type="ARBA" id="ARBA00022679"/>
    </source>
</evidence>
<gene>
    <name evidence="7" type="ordered locus">Nmul_A2307</name>
</gene>
<evidence type="ECO:0000256" key="4">
    <source>
        <dbReference type="PIRSR" id="PIRSR005739-1"/>
    </source>
</evidence>
<dbReference type="GO" id="GO:0032259">
    <property type="term" value="P:methylation"/>
    <property type="evidence" value="ECO:0007669"/>
    <property type="project" value="UniProtKB-KW"/>
</dbReference>
<dbReference type="InterPro" id="IPR012967">
    <property type="entry name" value="COMT_dimerisation"/>
</dbReference>
<dbReference type="EMBL" id="CP000103">
    <property type="protein sequence ID" value="ABB75598.1"/>
    <property type="molecule type" value="Genomic_DNA"/>
</dbReference>
<sequence>MANPDNIGMIYPAAIPVSCLRTNSHRNRRNARCGGNPRVHEILRFLAILLYSGKQMTNQLTPENILKTGMAFWPAKTLLSAVELGVFTRLAQGSLSLDALAEQAGLHPRGARDFLDALVALGFLDREGDRYSNTSETDLFLDRNKPSYIGGILEMANRRLYPIWSDLTQALLTGKPQNEIRTGEADLFEKLYADPAGLKEFLAAMTGVSRAANMTIARAFPWHGYHTFVDVGTAQGDLAVQIALANSHLRGMGYDRPEVGPIFEQYAQTANVADRVSFVPGNFFEEDLPQADVVLMGHILHDWDLSTKKMLTRKAFDALPAGGAFVVYESLIDDDRSQNAFGLMMSLNMLIETPGGFDFTGADCMAWMKEAGFSNTRVEPLVGTDSMVIGIK</sequence>
<organism evidence="7 8">
    <name type="scientific">Nitrosospira multiformis (strain ATCC 25196 / NCIMB 11849 / C 71)</name>
    <dbReference type="NCBI Taxonomy" id="323848"/>
    <lineage>
        <taxon>Bacteria</taxon>
        <taxon>Pseudomonadati</taxon>
        <taxon>Pseudomonadota</taxon>
        <taxon>Betaproteobacteria</taxon>
        <taxon>Nitrosomonadales</taxon>
        <taxon>Nitrosomonadaceae</taxon>
        <taxon>Nitrosospira</taxon>
    </lineage>
</organism>
<dbReference type="InterPro" id="IPR029063">
    <property type="entry name" value="SAM-dependent_MTases_sf"/>
</dbReference>
<keyword evidence="1" id="KW-0489">Methyltransferase</keyword>
<feature type="active site" description="Proton acceptor" evidence="4">
    <location>
        <position position="301"/>
    </location>
</feature>
<dbReference type="Pfam" id="PF00891">
    <property type="entry name" value="Methyltransf_2"/>
    <property type="match status" value="1"/>
</dbReference>
<dbReference type="Gene3D" id="3.40.50.150">
    <property type="entry name" value="Vaccinia Virus protein VP39"/>
    <property type="match status" value="1"/>
</dbReference>
<dbReference type="Gene3D" id="1.10.10.10">
    <property type="entry name" value="Winged helix-like DNA-binding domain superfamily/Winged helix DNA-binding domain"/>
    <property type="match status" value="1"/>
</dbReference>
<keyword evidence="8" id="KW-1185">Reference proteome</keyword>
<name>Q2Y6M3_NITMU</name>
<dbReference type="GO" id="GO:0008171">
    <property type="term" value="F:O-methyltransferase activity"/>
    <property type="evidence" value="ECO:0007669"/>
    <property type="project" value="InterPro"/>
</dbReference>
<reference evidence="8" key="1">
    <citation type="submission" date="2005-08" db="EMBL/GenBank/DDBJ databases">
        <title>Complete sequence of chromosome 1 of Nitrosospira multiformis ATCC 25196.</title>
        <authorList>
            <person name="Copeland A."/>
            <person name="Lucas S."/>
            <person name="Lapidus A."/>
            <person name="Barry K."/>
            <person name="Detter J.C."/>
            <person name="Glavina T."/>
            <person name="Hammon N."/>
            <person name="Israni S."/>
            <person name="Pitluck S."/>
            <person name="Chain P."/>
            <person name="Malfatti S."/>
            <person name="Shin M."/>
            <person name="Vergez L."/>
            <person name="Schmutz J."/>
            <person name="Larimer F."/>
            <person name="Land M."/>
            <person name="Hauser L."/>
            <person name="Kyrpides N."/>
            <person name="Lykidis A."/>
            <person name="Richardson P."/>
        </authorList>
    </citation>
    <scope>NUCLEOTIDE SEQUENCE [LARGE SCALE GENOMIC DNA]</scope>
    <source>
        <strain evidence="8">ATCC 25196 / NCIMB 11849 / C 71</strain>
    </source>
</reference>
<dbReference type="SUPFAM" id="SSF46785">
    <property type="entry name" value="Winged helix' DNA-binding domain"/>
    <property type="match status" value="1"/>
</dbReference>
<reference evidence="7 8" key="2">
    <citation type="journal article" date="2008" name="Appl. Environ. Microbiol.">
        <title>Complete genome sequence of Nitrosospira multiformis, an ammonia-oxidizing bacterium from the soil environment.</title>
        <authorList>
            <person name="Norton J.M."/>
            <person name="Klotz M.G."/>
            <person name="Stein L.Y."/>
            <person name="Arp D.J."/>
            <person name="Bottomley P.J."/>
            <person name="Chain P.S."/>
            <person name="Hauser L.J."/>
            <person name="Land M.L."/>
            <person name="Larimer F.W."/>
            <person name="Shin M.W."/>
            <person name="Starkenburg S.R."/>
        </authorList>
    </citation>
    <scope>NUCLEOTIDE SEQUENCE [LARGE SCALE GENOMIC DNA]</scope>
    <source>
        <strain evidence="8">ATCC 25196 / NCIMB 11849 / C 71</strain>
    </source>
</reference>